<gene>
    <name evidence="5" type="ORF">DYL72_02730</name>
</gene>
<dbReference type="GO" id="GO:0003677">
    <property type="term" value="F:DNA binding"/>
    <property type="evidence" value="ECO:0007669"/>
    <property type="project" value="UniProtKB-KW"/>
</dbReference>
<keyword evidence="3" id="KW-0238">DNA-binding</keyword>
<dbReference type="Gene3D" id="3.90.220.20">
    <property type="entry name" value="DNA methylase specificity domains"/>
    <property type="match status" value="2"/>
</dbReference>
<dbReference type="REBASE" id="292892">
    <property type="entry name" value="S.VanJ360ORF2735P"/>
</dbReference>
<dbReference type="Gene3D" id="1.10.287.1120">
    <property type="entry name" value="Bipartite methylase S protein"/>
    <property type="match status" value="2"/>
</dbReference>
<evidence type="ECO:0000259" key="4">
    <source>
        <dbReference type="Pfam" id="PF01420"/>
    </source>
</evidence>
<feature type="domain" description="Type I restriction modification DNA specificity" evidence="4">
    <location>
        <begin position="259"/>
        <end position="434"/>
    </location>
</feature>
<dbReference type="InterPro" id="IPR044946">
    <property type="entry name" value="Restrct_endonuc_typeI_TRD_sf"/>
</dbReference>
<dbReference type="Pfam" id="PF01420">
    <property type="entry name" value="Methylase_S"/>
    <property type="match status" value="2"/>
</dbReference>
<sequence length="467" mass="51550">MDSRRNGVAEVSPKYLSDVATNGVPVGYKQTEVGVIPEHWDVKTLESITGDKRSISYGIVQTGPHVHDGIPCLRVLDIVKGSIKTDNLIRTTQKISNAYKRTQLKENDLVIPLRGKVGEVGIIGKELVKANLTRGIALIALEGEFAPQYIKQALCSESSQNRLISSMNGSALQEISIGTLRSFKISIPKCREEQTAIANALSDVDALISELEKLIAKKQAIKTATMQQLLTGRTRLPQFALREDGTPKGTKPSELGEIPEDWAVGFVGDVCDLLTGFPFPSSKYSDSGVRLLRGSNVKRSCTDWSEEITQYWSELTSSIAQYELKIGDIVISMDGSLVGRSFAQLRESDLPAVLLQRVARLRSEAVSQSYLKEWVCSKFFTEHCDSVKTVTAIPHISPQDIRSFKLLLPPSKEEQSAIATILSDMDAEIQALEQRLGKTRQIKQGMMQELLTGKTRLIKPAKEVIHE</sequence>
<feature type="domain" description="Type I restriction modification DNA specificity" evidence="4">
    <location>
        <begin position="86"/>
        <end position="221"/>
    </location>
</feature>
<dbReference type="PANTHER" id="PTHR30408:SF12">
    <property type="entry name" value="TYPE I RESTRICTION ENZYME MJAVIII SPECIFICITY SUBUNIT"/>
    <property type="match status" value="1"/>
</dbReference>
<dbReference type="GO" id="GO:0009307">
    <property type="term" value="P:DNA restriction-modification system"/>
    <property type="evidence" value="ECO:0007669"/>
    <property type="project" value="UniProtKB-KW"/>
</dbReference>
<protein>
    <submittedName>
        <fullName evidence="5">Restriction endonuclease subunit S</fullName>
    </submittedName>
</protein>
<dbReference type="InterPro" id="IPR052021">
    <property type="entry name" value="Type-I_RS_S_subunit"/>
</dbReference>
<comment type="similarity">
    <text evidence="1">Belongs to the type-I restriction system S methylase family.</text>
</comment>
<evidence type="ECO:0000256" key="3">
    <source>
        <dbReference type="ARBA" id="ARBA00023125"/>
    </source>
</evidence>
<proteinExistence type="inferred from homology"/>
<keyword evidence="5" id="KW-0255">Endonuclease</keyword>
<dbReference type="Proteomes" id="UP000256923">
    <property type="component" value="Chromosome 1"/>
</dbReference>
<keyword evidence="5" id="KW-0540">Nuclease</keyword>
<evidence type="ECO:0000256" key="1">
    <source>
        <dbReference type="ARBA" id="ARBA00010923"/>
    </source>
</evidence>
<dbReference type="CDD" id="cd17259">
    <property type="entry name" value="RMtype1_S_StySKI-TRD2-CR2_like"/>
    <property type="match status" value="1"/>
</dbReference>
<organism evidence="5 6">
    <name type="scientific">Vibrio anguillarum</name>
    <name type="common">Listonella anguillarum</name>
    <dbReference type="NCBI Taxonomy" id="55601"/>
    <lineage>
        <taxon>Bacteria</taxon>
        <taxon>Pseudomonadati</taxon>
        <taxon>Pseudomonadota</taxon>
        <taxon>Gammaproteobacteria</taxon>
        <taxon>Vibrionales</taxon>
        <taxon>Vibrionaceae</taxon>
        <taxon>Vibrio</taxon>
    </lineage>
</organism>
<dbReference type="GO" id="GO:0004519">
    <property type="term" value="F:endonuclease activity"/>
    <property type="evidence" value="ECO:0007669"/>
    <property type="project" value="UniProtKB-KW"/>
</dbReference>
<dbReference type="EMBL" id="CP034672">
    <property type="protein sequence ID" value="AZS26422.1"/>
    <property type="molecule type" value="Genomic_DNA"/>
</dbReference>
<dbReference type="PANTHER" id="PTHR30408">
    <property type="entry name" value="TYPE-1 RESTRICTION ENZYME ECOKI SPECIFICITY PROTEIN"/>
    <property type="match status" value="1"/>
</dbReference>
<name>A0A3M7LPB7_VIBAN</name>
<evidence type="ECO:0000256" key="2">
    <source>
        <dbReference type="ARBA" id="ARBA00022747"/>
    </source>
</evidence>
<accession>A0A3M7LPB7</accession>
<dbReference type="CDD" id="cd17256">
    <property type="entry name" value="RMtype1_S_EcoJA65PI-TRD1-CR1_like"/>
    <property type="match status" value="1"/>
</dbReference>
<evidence type="ECO:0000313" key="5">
    <source>
        <dbReference type="EMBL" id="AZS26422.1"/>
    </source>
</evidence>
<keyword evidence="2" id="KW-0680">Restriction system</keyword>
<dbReference type="SUPFAM" id="SSF116734">
    <property type="entry name" value="DNA methylase specificity domain"/>
    <property type="match status" value="2"/>
</dbReference>
<keyword evidence="5" id="KW-0378">Hydrolase</keyword>
<reference evidence="5 6" key="1">
    <citation type="submission" date="2018-12" db="EMBL/GenBank/DDBJ databases">
        <title>Characterization and Draft Genome of Vibrio anguillarum J360 Marine Pathogen Isolated from an Outbreak in Lumpfish (Cyclopterus lumpus).</title>
        <authorList>
            <person name="Vasquez J.I."/>
            <person name="Cao T."/>
            <person name="Chakraborty S."/>
            <person name="Gnanagobal H."/>
            <person name="Wescot J."/>
            <person name="Boyce D."/>
            <person name="Santander J."/>
        </authorList>
    </citation>
    <scope>NUCLEOTIDE SEQUENCE [LARGE SCALE GENOMIC DNA]</scope>
    <source>
        <strain evidence="5 6">J360</strain>
    </source>
</reference>
<evidence type="ECO:0000313" key="6">
    <source>
        <dbReference type="Proteomes" id="UP000256923"/>
    </source>
</evidence>
<dbReference type="InterPro" id="IPR000055">
    <property type="entry name" value="Restrct_endonuc_typeI_TRD"/>
</dbReference>
<dbReference type="AlphaFoldDB" id="A0A3M7LPB7"/>